<evidence type="ECO:0000256" key="3">
    <source>
        <dbReference type="ARBA" id="ARBA00022692"/>
    </source>
</evidence>
<dbReference type="Proteomes" id="UP000177478">
    <property type="component" value="Unassembled WGS sequence"/>
</dbReference>
<comment type="caution">
    <text evidence="7">The sequence shown here is derived from an EMBL/GenBank/DDBJ whole genome shotgun (WGS) entry which is preliminary data.</text>
</comment>
<proteinExistence type="predicted"/>
<dbReference type="Gene3D" id="3.30.700.10">
    <property type="entry name" value="Glycoprotein, Type 4 Pilin"/>
    <property type="match status" value="1"/>
</dbReference>
<dbReference type="NCBIfam" id="TIGR02532">
    <property type="entry name" value="IV_pilin_GFxxxE"/>
    <property type="match status" value="1"/>
</dbReference>
<dbReference type="STRING" id="1802689.A3F25_01405"/>
<accession>A0A1F8G1Y5</accession>
<dbReference type="InterPro" id="IPR000983">
    <property type="entry name" value="Bac_GSPG_pilin"/>
</dbReference>
<dbReference type="PANTHER" id="PTHR30093">
    <property type="entry name" value="GENERAL SECRETION PATHWAY PROTEIN G"/>
    <property type="match status" value="1"/>
</dbReference>
<dbReference type="InterPro" id="IPR045584">
    <property type="entry name" value="Pilin-like"/>
</dbReference>
<keyword evidence="3 6" id="KW-0812">Transmembrane</keyword>
<sequence>MNIFASRNSRPANTLRLSRGFTLVELLVVIAIIGVLSTLLLLQLGTARAKARDTKRITDVSGIRTAVELYYDDFNGVYPTAISTANIGKYLAAPTVPNDPVTAVAYFYAYSPAASPTKFHIWTELENKNTAALAGDGDMNSTGWSGSAFNASVATTEACTAAYAAGVARDCVYDTGQK</sequence>
<dbReference type="EMBL" id="MGKD01000020">
    <property type="protein sequence ID" value="OGN19352.1"/>
    <property type="molecule type" value="Genomic_DNA"/>
</dbReference>
<evidence type="ECO:0000256" key="4">
    <source>
        <dbReference type="ARBA" id="ARBA00022989"/>
    </source>
</evidence>
<keyword evidence="4 6" id="KW-1133">Transmembrane helix</keyword>
<protein>
    <recommendedName>
        <fullName evidence="9">Type II secretion system protein GspG C-terminal domain-containing protein</fullName>
    </recommendedName>
</protein>
<evidence type="ECO:0000256" key="5">
    <source>
        <dbReference type="ARBA" id="ARBA00023136"/>
    </source>
</evidence>
<dbReference type="PROSITE" id="PS00409">
    <property type="entry name" value="PROKAR_NTER_METHYL"/>
    <property type="match status" value="1"/>
</dbReference>
<dbReference type="GO" id="GO:0016020">
    <property type="term" value="C:membrane"/>
    <property type="evidence" value="ECO:0007669"/>
    <property type="project" value="UniProtKB-SubCell"/>
</dbReference>
<feature type="transmembrane region" description="Helical" evidence="6">
    <location>
        <begin position="20"/>
        <end position="42"/>
    </location>
</feature>
<organism evidence="7 8">
    <name type="scientific">Candidatus Yanofskybacteria bacterium RIFCSPHIGHO2_12_FULL_45_19b</name>
    <dbReference type="NCBI Taxonomy" id="1802689"/>
    <lineage>
        <taxon>Bacteria</taxon>
        <taxon>Candidatus Yanofskyibacteriota</taxon>
    </lineage>
</organism>
<gene>
    <name evidence="7" type="ORF">A3F25_01405</name>
</gene>
<dbReference type="PANTHER" id="PTHR30093:SF44">
    <property type="entry name" value="TYPE II SECRETION SYSTEM CORE PROTEIN G"/>
    <property type="match status" value="1"/>
</dbReference>
<evidence type="ECO:0008006" key="9">
    <source>
        <dbReference type="Google" id="ProtNLM"/>
    </source>
</evidence>
<evidence type="ECO:0000256" key="2">
    <source>
        <dbReference type="ARBA" id="ARBA00022481"/>
    </source>
</evidence>
<dbReference type="SUPFAM" id="SSF54523">
    <property type="entry name" value="Pili subunits"/>
    <property type="match status" value="1"/>
</dbReference>
<reference evidence="7 8" key="1">
    <citation type="journal article" date="2016" name="Nat. Commun.">
        <title>Thousands of microbial genomes shed light on interconnected biogeochemical processes in an aquifer system.</title>
        <authorList>
            <person name="Anantharaman K."/>
            <person name="Brown C.T."/>
            <person name="Hug L.A."/>
            <person name="Sharon I."/>
            <person name="Castelle C.J."/>
            <person name="Probst A.J."/>
            <person name="Thomas B.C."/>
            <person name="Singh A."/>
            <person name="Wilkins M.J."/>
            <person name="Karaoz U."/>
            <person name="Brodie E.L."/>
            <person name="Williams K.H."/>
            <person name="Hubbard S.S."/>
            <person name="Banfield J.F."/>
        </authorList>
    </citation>
    <scope>NUCLEOTIDE SEQUENCE [LARGE SCALE GENOMIC DNA]</scope>
</reference>
<dbReference type="AlphaFoldDB" id="A0A1F8G1Y5"/>
<dbReference type="GO" id="GO:0015627">
    <property type="term" value="C:type II protein secretion system complex"/>
    <property type="evidence" value="ECO:0007669"/>
    <property type="project" value="InterPro"/>
</dbReference>
<dbReference type="Pfam" id="PF07963">
    <property type="entry name" value="N_methyl"/>
    <property type="match status" value="1"/>
</dbReference>
<keyword evidence="2" id="KW-0488">Methylation</keyword>
<evidence type="ECO:0000256" key="1">
    <source>
        <dbReference type="ARBA" id="ARBA00004167"/>
    </source>
</evidence>
<keyword evidence="5 6" id="KW-0472">Membrane</keyword>
<dbReference type="PRINTS" id="PR00813">
    <property type="entry name" value="BCTERIALGSPG"/>
</dbReference>
<evidence type="ECO:0000313" key="7">
    <source>
        <dbReference type="EMBL" id="OGN19352.1"/>
    </source>
</evidence>
<dbReference type="InterPro" id="IPR012902">
    <property type="entry name" value="N_methyl_site"/>
</dbReference>
<dbReference type="GO" id="GO:0015628">
    <property type="term" value="P:protein secretion by the type II secretion system"/>
    <property type="evidence" value="ECO:0007669"/>
    <property type="project" value="InterPro"/>
</dbReference>
<evidence type="ECO:0000256" key="6">
    <source>
        <dbReference type="SAM" id="Phobius"/>
    </source>
</evidence>
<comment type="subcellular location">
    <subcellularLocation>
        <location evidence="1">Membrane</location>
        <topology evidence="1">Single-pass membrane protein</topology>
    </subcellularLocation>
</comment>
<evidence type="ECO:0000313" key="8">
    <source>
        <dbReference type="Proteomes" id="UP000177478"/>
    </source>
</evidence>
<name>A0A1F8G1Y5_9BACT</name>